<dbReference type="EMBL" id="CP064788">
    <property type="protein sequence ID" value="QSG07959.1"/>
    <property type="molecule type" value="Genomic_DNA"/>
</dbReference>
<evidence type="ECO:0000313" key="2">
    <source>
        <dbReference type="EMBL" id="QSG07959.1"/>
    </source>
</evidence>
<dbReference type="Pfam" id="PF11127">
    <property type="entry name" value="YgaP-like_TM"/>
    <property type="match status" value="1"/>
</dbReference>
<dbReference type="RefSeq" id="WP_229111132.1">
    <property type="nucleotide sequence ID" value="NZ_CP064788.1"/>
</dbReference>
<dbReference type="KEGG" id="hds:HSR122_0552"/>
<feature type="domain" description="Inner membrane protein YgaP-like transmembrane" evidence="1">
    <location>
        <begin position="1"/>
        <end position="65"/>
    </location>
</feature>
<reference evidence="2 3" key="1">
    <citation type="submission" date="2020-11" db="EMBL/GenBank/DDBJ databases">
        <title>Carbohydrate-dependent, anaerobic sulfur respiration: A novel catabolism in halophilic archaea.</title>
        <authorList>
            <person name="Sorokin D.Y."/>
            <person name="Messina E."/>
            <person name="Smedile F."/>
            <person name="La Cono V."/>
            <person name="Hallsworth J.E."/>
            <person name="Yakimov M.M."/>
        </authorList>
    </citation>
    <scope>NUCLEOTIDE SEQUENCE [LARGE SCALE GENOMIC DNA]</scope>
    <source>
        <strain evidence="2 3">HSR12-2</strain>
    </source>
</reference>
<dbReference type="InterPro" id="IPR021309">
    <property type="entry name" value="YgaP-like_TM"/>
</dbReference>
<keyword evidence="3" id="KW-1185">Reference proteome</keyword>
<name>A0A897NAC6_9EURY</name>
<dbReference type="Proteomes" id="UP000662973">
    <property type="component" value="Chromosome"/>
</dbReference>
<gene>
    <name evidence="2" type="ORF">HSR122_0552</name>
</gene>
<dbReference type="AlphaFoldDB" id="A0A897NAC6"/>
<dbReference type="GeneID" id="68851217"/>
<evidence type="ECO:0000313" key="3">
    <source>
        <dbReference type="Proteomes" id="UP000662973"/>
    </source>
</evidence>
<protein>
    <submittedName>
        <fullName evidence="2">DUF2892 family</fullName>
    </submittedName>
</protein>
<proteinExistence type="predicted"/>
<sequence>MERNVGRTDRKARIAAGSAFVGAGLLAGPKAPAKSAAAAGVGSVMIATGATGRCPAYKLAGIDTLER</sequence>
<evidence type="ECO:0000259" key="1">
    <source>
        <dbReference type="Pfam" id="PF11127"/>
    </source>
</evidence>
<organism evidence="2 3">
    <name type="scientific">Halapricum desulfuricans</name>
    <dbReference type="NCBI Taxonomy" id="2841257"/>
    <lineage>
        <taxon>Archaea</taxon>
        <taxon>Methanobacteriati</taxon>
        <taxon>Methanobacteriota</taxon>
        <taxon>Stenosarchaea group</taxon>
        <taxon>Halobacteria</taxon>
        <taxon>Halobacteriales</taxon>
        <taxon>Haloarculaceae</taxon>
        <taxon>Halapricum</taxon>
    </lineage>
</organism>
<accession>A0A897NAC6</accession>